<accession>A0A846Y2D5</accession>
<reference evidence="4 5" key="1">
    <citation type="submission" date="2020-04" db="EMBL/GenBank/DDBJ databases">
        <title>MicrobeNet Type strains.</title>
        <authorList>
            <person name="Nicholson A.C."/>
        </authorList>
    </citation>
    <scope>NUCLEOTIDE SEQUENCE [LARGE SCALE GENOMIC DNA]</scope>
    <source>
        <strain evidence="4 5">JCM 12354</strain>
    </source>
</reference>
<feature type="compositionally biased region" description="Pro residues" evidence="1">
    <location>
        <begin position="25"/>
        <end position="35"/>
    </location>
</feature>
<dbReference type="AlphaFoldDB" id="A0A846Y2D5"/>
<dbReference type="EMBL" id="JAAXOP010000010">
    <property type="protein sequence ID" value="NKY52162.1"/>
    <property type="molecule type" value="Genomic_DNA"/>
</dbReference>
<keyword evidence="5" id="KW-1185">Reference proteome</keyword>
<feature type="region of interest" description="Disordered" evidence="1">
    <location>
        <begin position="1"/>
        <end position="54"/>
    </location>
</feature>
<proteinExistence type="predicted"/>
<dbReference type="Proteomes" id="UP000565711">
    <property type="component" value="Unassembled WGS sequence"/>
</dbReference>
<protein>
    <recommendedName>
        <fullName evidence="3">DUF8176 domain-containing protein</fullName>
    </recommendedName>
</protein>
<evidence type="ECO:0000256" key="1">
    <source>
        <dbReference type="SAM" id="MobiDB-lite"/>
    </source>
</evidence>
<keyword evidence="2" id="KW-1133">Transmembrane helix</keyword>
<dbReference type="Pfam" id="PF26527">
    <property type="entry name" value="DUF8176"/>
    <property type="match status" value="1"/>
</dbReference>
<evidence type="ECO:0000256" key="2">
    <source>
        <dbReference type="SAM" id="Phobius"/>
    </source>
</evidence>
<gene>
    <name evidence="4" type="ORF">HGA08_18250</name>
</gene>
<dbReference type="RefSeq" id="WP_067875997.1">
    <property type="nucleotide sequence ID" value="NZ_JAAXOP010000010.1"/>
</dbReference>
<feature type="domain" description="DUF8176" evidence="3">
    <location>
        <begin position="151"/>
        <end position="264"/>
    </location>
</feature>
<name>A0A846Y2D5_9NOCA</name>
<keyword evidence="2" id="KW-0812">Transmembrane</keyword>
<evidence type="ECO:0000259" key="3">
    <source>
        <dbReference type="Pfam" id="PF26527"/>
    </source>
</evidence>
<comment type="caution">
    <text evidence="4">The sequence shown here is derived from an EMBL/GenBank/DDBJ whole genome shotgun (WGS) entry which is preliminary data.</text>
</comment>
<organism evidence="4 5">
    <name type="scientific">Nocardia vermiculata</name>
    <dbReference type="NCBI Taxonomy" id="257274"/>
    <lineage>
        <taxon>Bacteria</taxon>
        <taxon>Bacillati</taxon>
        <taxon>Actinomycetota</taxon>
        <taxon>Actinomycetes</taxon>
        <taxon>Mycobacteriales</taxon>
        <taxon>Nocardiaceae</taxon>
        <taxon>Nocardia</taxon>
    </lineage>
</organism>
<evidence type="ECO:0000313" key="4">
    <source>
        <dbReference type="EMBL" id="NKY52162.1"/>
    </source>
</evidence>
<dbReference type="InterPro" id="IPR058489">
    <property type="entry name" value="DUF8176"/>
</dbReference>
<sequence>MGSDTGRHPTGSEFDRGPGVAAPQPFGPPVGPPSHLPVGHGPARPGGPGWAIDPDAIQRTLGTATRRTVAPRSGTRRRWMTVLFAVLVAGSAGAGITVAVTAGSRGEPGTAIAAATTVSSGAVSPGTPEPPGVPVVPVPGHSPSDVSCEPAAGDVIVGNGPGGTDTGPNAVLGFEYAYYTERDGLRAQEFVAPDTVNVAGARGLQQAIDTVIPPGTTHCVHIRPAGPELFEVDIDEYRPGGQHLTYRQTVRTVVRDGRTLLYEIGDRG</sequence>
<evidence type="ECO:0000313" key="5">
    <source>
        <dbReference type="Proteomes" id="UP000565711"/>
    </source>
</evidence>
<feature type="transmembrane region" description="Helical" evidence="2">
    <location>
        <begin position="82"/>
        <end position="102"/>
    </location>
</feature>
<keyword evidence="2" id="KW-0472">Membrane</keyword>